<feature type="transmembrane region" description="Helical" evidence="9">
    <location>
        <begin position="87"/>
        <end position="110"/>
    </location>
</feature>
<comment type="subcellular location">
    <subcellularLocation>
        <location evidence="1 9">Cell inner membrane</location>
        <topology evidence="1 9">Multi-pass membrane protein</topology>
    </subcellularLocation>
</comment>
<feature type="transmembrane region" description="Helical" evidence="9">
    <location>
        <begin position="12"/>
        <end position="29"/>
    </location>
</feature>
<dbReference type="Pfam" id="PF04290">
    <property type="entry name" value="DctQ"/>
    <property type="match status" value="1"/>
</dbReference>
<evidence type="ECO:0000256" key="6">
    <source>
        <dbReference type="ARBA" id="ARBA00022989"/>
    </source>
</evidence>
<keyword evidence="3" id="KW-1003">Cell membrane</keyword>
<evidence type="ECO:0000256" key="2">
    <source>
        <dbReference type="ARBA" id="ARBA00022448"/>
    </source>
</evidence>
<proteinExistence type="inferred from homology"/>
<keyword evidence="6 9" id="KW-1133">Transmembrane helix</keyword>
<dbReference type="InterPro" id="IPR007387">
    <property type="entry name" value="TRAP_DctQ"/>
</dbReference>
<keyword evidence="5 9" id="KW-0812">Transmembrane</keyword>
<evidence type="ECO:0000256" key="3">
    <source>
        <dbReference type="ARBA" id="ARBA00022475"/>
    </source>
</evidence>
<comment type="function">
    <text evidence="9">Part of the tripartite ATP-independent periplasmic (TRAP) transport system.</text>
</comment>
<dbReference type="GO" id="GO:0022857">
    <property type="term" value="F:transmembrane transporter activity"/>
    <property type="evidence" value="ECO:0007669"/>
    <property type="project" value="UniProtKB-UniRule"/>
</dbReference>
<evidence type="ECO:0000313" key="11">
    <source>
        <dbReference type="EMBL" id="CCO48606.1"/>
    </source>
</evidence>
<organism evidence="11 12">
    <name type="scientific">Vibrio nigripulchritudo SOn1</name>
    <dbReference type="NCBI Taxonomy" id="1238450"/>
    <lineage>
        <taxon>Bacteria</taxon>
        <taxon>Pseudomonadati</taxon>
        <taxon>Pseudomonadota</taxon>
        <taxon>Gammaproteobacteria</taxon>
        <taxon>Vibrionales</taxon>
        <taxon>Vibrionaceae</taxon>
        <taxon>Vibrio</taxon>
    </lineage>
</organism>
<gene>
    <name evidence="11" type="ORF">VIBNISOn1_560143</name>
</gene>
<feature type="transmembrane region" description="Helical" evidence="9">
    <location>
        <begin position="130"/>
        <end position="148"/>
    </location>
</feature>
<evidence type="ECO:0000256" key="4">
    <source>
        <dbReference type="ARBA" id="ARBA00022519"/>
    </source>
</evidence>
<dbReference type="RefSeq" id="WP_022589104.1">
    <property type="nucleotide sequence ID" value="NZ_LK391965.1"/>
</dbReference>
<evidence type="ECO:0000256" key="9">
    <source>
        <dbReference type="RuleBase" id="RU369079"/>
    </source>
</evidence>
<accession>A0AAV2VVG3</accession>
<dbReference type="InterPro" id="IPR055348">
    <property type="entry name" value="DctQ"/>
</dbReference>
<dbReference type="Proteomes" id="UP000018211">
    <property type="component" value="Unassembled WGS sequence"/>
</dbReference>
<comment type="caution">
    <text evidence="11">The sequence shown here is derived from an EMBL/GenBank/DDBJ whole genome shotgun (WGS) entry which is preliminary data.</text>
</comment>
<dbReference type="EMBL" id="CAOF01000149">
    <property type="protein sequence ID" value="CCO48606.1"/>
    <property type="molecule type" value="Genomic_DNA"/>
</dbReference>
<dbReference type="PANTHER" id="PTHR35011:SF2">
    <property type="entry name" value="2,3-DIKETO-L-GULONATE TRAP TRANSPORTER SMALL PERMEASE PROTEIN YIAM"/>
    <property type="match status" value="1"/>
</dbReference>
<evidence type="ECO:0000256" key="5">
    <source>
        <dbReference type="ARBA" id="ARBA00022692"/>
    </source>
</evidence>
<dbReference type="PANTHER" id="PTHR35011">
    <property type="entry name" value="2,3-DIKETO-L-GULONATE TRAP TRANSPORTER SMALL PERMEASE PROTEIN YIAM"/>
    <property type="match status" value="1"/>
</dbReference>
<name>A0AAV2VVG3_9VIBR</name>
<feature type="transmembrane region" description="Helical" evidence="9">
    <location>
        <begin position="49"/>
        <end position="66"/>
    </location>
</feature>
<feature type="domain" description="Tripartite ATP-independent periplasmic transporters DctQ component" evidence="10">
    <location>
        <begin position="25"/>
        <end position="156"/>
    </location>
</feature>
<evidence type="ECO:0000256" key="7">
    <source>
        <dbReference type="ARBA" id="ARBA00023136"/>
    </source>
</evidence>
<dbReference type="AlphaFoldDB" id="A0AAV2VVG3"/>
<protein>
    <recommendedName>
        <fullName evidence="9">TRAP transporter small permease protein</fullName>
    </recommendedName>
</protein>
<keyword evidence="7 9" id="KW-0472">Membrane</keyword>
<keyword evidence="2 9" id="KW-0813">Transport</keyword>
<keyword evidence="4 9" id="KW-0997">Cell inner membrane</keyword>
<evidence type="ECO:0000256" key="1">
    <source>
        <dbReference type="ARBA" id="ARBA00004429"/>
    </source>
</evidence>
<dbReference type="GO" id="GO:0015740">
    <property type="term" value="P:C4-dicarboxylate transport"/>
    <property type="evidence" value="ECO:0007669"/>
    <property type="project" value="TreeGrafter"/>
</dbReference>
<evidence type="ECO:0000313" key="12">
    <source>
        <dbReference type="Proteomes" id="UP000018211"/>
    </source>
</evidence>
<evidence type="ECO:0000256" key="8">
    <source>
        <dbReference type="ARBA" id="ARBA00038436"/>
    </source>
</evidence>
<sequence length="172" mass="19721">MATNRISHIEQNLERWLCLMFYSMIVLTIISEVTRRFVLSYSSIWGEEVARYCFIYLAWIGAALAVKNRAHIRIDVLLGFLPNRAQIAVYLFSDFLTLVLAVISLIVSIGPVMTSLEFGSVTHGLRVSQVWFLFAVPFGFTLIVLRLLQSIRRDLKSFSNNEPVYQGERLID</sequence>
<reference evidence="11 12" key="1">
    <citation type="journal article" date="2013" name="ISME J.">
        <title>Comparative genomics of pathogenic lineages of Vibrio nigripulchritudo identifies virulence-associated traits.</title>
        <authorList>
            <person name="Goudenege D."/>
            <person name="Labreuche Y."/>
            <person name="Krin E."/>
            <person name="Ansquer D."/>
            <person name="Mangenot S."/>
            <person name="Calteau A."/>
            <person name="Medigue C."/>
            <person name="Mazel D."/>
            <person name="Polz M.F."/>
            <person name="Le Roux F."/>
        </authorList>
    </citation>
    <scope>NUCLEOTIDE SEQUENCE [LARGE SCALE GENOMIC DNA]</scope>
    <source>
        <strain evidence="11 12">SOn1</strain>
    </source>
</reference>
<dbReference type="GO" id="GO:0005886">
    <property type="term" value="C:plasma membrane"/>
    <property type="evidence" value="ECO:0007669"/>
    <property type="project" value="UniProtKB-SubCell"/>
</dbReference>
<evidence type="ECO:0000259" key="10">
    <source>
        <dbReference type="Pfam" id="PF04290"/>
    </source>
</evidence>
<comment type="similarity">
    <text evidence="8 9">Belongs to the TRAP transporter small permease family.</text>
</comment>
<comment type="subunit">
    <text evidence="9">The complex comprises the extracytoplasmic solute receptor protein and the two transmembrane proteins.</text>
</comment>